<evidence type="ECO:0000256" key="6">
    <source>
        <dbReference type="ARBA" id="ARBA00022989"/>
    </source>
</evidence>
<comment type="similarity">
    <text evidence="2 9">Belongs to the SLC41A transporter family.</text>
</comment>
<dbReference type="Proteomes" id="UP000245370">
    <property type="component" value="Unassembled WGS sequence"/>
</dbReference>
<evidence type="ECO:0000313" key="12">
    <source>
        <dbReference type="Proteomes" id="UP000245370"/>
    </source>
</evidence>
<dbReference type="PROSITE" id="PS51371">
    <property type="entry name" value="CBS"/>
    <property type="match status" value="2"/>
</dbReference>
<dbReference type="InterPro" id="IPR006668">
    <property type="entry name" value="Mg_transptr_MgtE_intracell_dom"/>
</dbReference>
<dbReference type="Pfam" id="PF03448">
    <property type="entry name" value="MgtE_N"/>
    <property type="match status" value="1"/>
</dbReference>
<dbReference type="Pfam" id="PF01769">
    <property type="entry name" value="MgtE"/>
    <property type="match status" value="1"/>
</dbReference>
<feature type="transmembrane region" description="Helical" evidence="9">
    <location>
        <begin position="316"/>
        <end position="339"/>
    </location>
</feature>
<keyword evidence="6 9" id="KW-1133">Transmembrane helix</keyword>
<keyword evidence="8" id="KW-0129">CBS domain</keyword>
<keyword evidence="7 9" id="KW-0472">Membrane</keyword>
<dbReference type="Gene3D" id="1.10.357.20">
    <property type="entry name" value="SLC41 divalent cation transporters, integral membrane domain"/>
    <property type="match status" value="1"/>
</dbReference>
<dbReference type="SUPFAM" id="SSF158791">
    <property type="entry name" value="MgtE N-terminal domain-like"/>
    <property type="match status" value="1"/>
</dbReference>
<dbReference type="SUPFAM" id="SSF54631">
    <property type="entry name" value="CBS-domain pair"/>
    <property type="match status" value="1"/>
</dbReference>
<comment type="caution">
    <text evidence="11">The sequence shown here is derived from an EMBL/GenBank/DDBJ whole genome shotgun (WGS) entry which is preliminary data.</text>
</comment>
<comment type="function">
    <text evidence="9">Acts as a magnesium transporter.</text>
</comment>
<name>A0A2U2XAL9_9FLAO</name>
<evidence type="ECO:0000256" key="2">
    <source>
        <dbReference type="ARBA" id="ARBA00009749"/>
    </source>
</evidence>
<dbReference type="GO" id="GO:0005886">
    <property type="term" value="C:plasma membrane"/>
    <property type="evidence" value="ECO:0007669"/>
    <property type="project" value="UniProtKB-SubCell"/>
</dbReference>
<dbReference type="NCBIfam" id="TIGR00400">
    <property type="entry name" value="mgtE"/>
    <property type="match status" value="1"/>
</dbReference>
<feature type="transmembrane region" description="Helical" evidence="9">
    <location>
        <begin position="360"/>
        <end position="381"/>
    </location>
</feature>
<feature type="transmembrane region" description="Helical" evidence="9">
    <location>
        <begin position="286"/>
        <end position="304"/>
    </location>
</feature>
<dbReference type="InterPro" id="IPR006667">
    <property type="entry name" value="SLC41_membr_dom"/>
</dbReference>
<keyword evidence="3 9" id="KW-0813">Transport</keyword>
<evidence type="ECO:0000256" key="7">
    <source>
        <dbReference type="ARBA" id="ARBA00023136"/>
    </source>
</evidence>
<evidence type="ECO:0000256" key="1">
    <source>
        <dbReference type="ARBA" id="ARBA00004141"/>
    </source>
</evidence>
<evidence type="ECO:0000313" key="11">
    <source>
        <dbReference type="EMBL" id="PWH84838.1"/>
    </source>
</evidence>
<comment type="subunit">
    <text evidence="9">Homodimer.</text>
</comment>
<dbReference type="InterPro" id="IPR006669">
    <property type="entry name" value="MgtE_transporter"/>
</dbReference>
<evidence type="ECO:0000259" key="10">
    <source>
        <dbReference type="PROSITE" id="PS51371"/>
    </source>
</evidence>
<feature type="transmembrane region" description="Helical" evidence="9">
    <location>
        <begin position="387"/>
        <end position="412"/>
    </location>
</feature>
<comment type="subcellular location">
    <subcellularLocation>
        <location evidence="9">Cell membrane</location>
        <topology evidence="9">Multi-pass membrane protein</topology>
    </subcellularLocation>
    <subcellularLocation>
        <location evidence="1">Membrane</location>
        <topology evidence="1">Multi-pass membrane protein</topology>
    </subcellularLocation>
</comment>
<reference evidence="11 12" key="2">
    <citation type="submission" date="2018-05" db="EMBL/GenBank/DDBJ databases">
        <authorList>
            <person name="Lanie J.A."/>
            <person name="Ng W.-L."/>
            <person name="Kazmierczak K.M."/>
            <person name="Andrzejewski T.M."/>
            <person name="Davidsen T.M."/>
            <person name="Wayne K.J."/>
            <person name="Tettelin H."/>
            <person name="Glass J.I."/>
            <person name="Rusch D."/>
            <person name="Podicherti R."/>
            <person name="Tsui H.-C.T."/>
            <person name="Winkler M.E."/>
        </authorList>
    </citation>
    <scope>NUCLEOTIDE SEQUENCE [LARGE SCALE GENOMIC DNA]</scope>
    <source>
        <strain evidence="11 12">C305</strain>
    </source>
</reference>
<evidence type="ECO:0000256" key="9">
    <source>
        <dbReference type="RuleBase" id="RU362011"/>
    </source>
</evidence>
<feature type="domain" description="CBS" evidence="10">
    <location>
        <begin position="139"/>
        <end position="202"/>
    </location>
</feature>
<dbReference type="OrthoDB" id="9790355at2"/>
<dbReference type="Gene3D" id="3.10.580.10">
    <property type="entry name" value="CBS-domain"/>
    <property type="match status" value="1"/>
</dbReference>
<dbReference type="InterPro" id="IPR038076">
    <property type="entry name" value="MgtE_N_sf"/>
</dbReference>
<sequence>MQFELTREYLDEIRDWIAENQSNFINDTIIHLHPADIAEILDELNTEEAKFVYAHLDHDLQGDVLMELEDDVRQKFVETFNSDQLALQLENLDSDDAVDILGEMSIDKQLEVISKMDSENASELVDLLNYDENTAGGLMQTEFIRAKLEWPINRCVIELRRQAEEVDKVHTIYVVDNDDVLVGTLSLKSLLVANSKAIVRDVYENKNMAYVFTNEDSEEVARVMDKYDLVSVPVLNLQKKLVGRITIDDIVDVIREEADKDFQMASGISENVEHDAGILKMSRARLPWLMIGLLGGVLGSQVIGNFEMQIGAIPSLAFFIPLVAAMGGNVGVQSSAIVVQSIANGTSQFSSILSRVRREALLGLLNGLICGTFIFGITWLLQDIKLGISVSIALFIVIFFAAIFGTLIPLILHKYKIDPAVATGPFITTLNDVVGLFIYFGVGMMVFGL</sequence>
<feature type="domain" description="CBS" evidence="10">
    <location>
        <begin position="204"/>
        <end position="260"/>
    </location>
</feature>
<dbReference type="InterPro" id="IPR046342">
    <property type="entry name" value="CBS_dom_sf"/>
</dbReference>
<evidence type="ECO:0000256" key="3">
    <source>
        <dbReference type="ARBA" id="ARBA00022448"/>
    </source>
</evidence>
<keyword evidence="4 9" id="KW-0812">Transmembrane</keyword>
<organism evidence="11 12">
    <name type="scientific">Brumimicrobium oceani</name>
    <dbReference type="NCBI Taxonomy" id="2100725"/>
    <lineage>
        <taxon>Bacteria</taxon>
        <taxon>Pseudomonadati</taxon>
        <taxon>Bacteroidota</taxon>
        <taxon>Flavobacteriia</taxon>
        <taxon>Flavobacteriales</taxon>
        <taxon>Crocinitomicaceae</taxon>
        <taxon>Brumimicrobium</taxon>
    </lineage>
</organism>
<dbReference type="RefSeq" id="WP_109360031.1">
    <property type="nucleotide sequence ID" value="NZ_QFRJ01000010.1"/>
</dbReference>
<dbReference type="CDD" id="cd04606">
    <property type="entry name" value="CBS_pair_Mg_transporter"/>
    <property type="match status" value="1"/>
</dbReference>
<protein>
    <recommendedName>
        <fullName evidence="9">Magnesium transporter MgtE</fullName>
    </recommendedName>
</protein>
<dbReference type="InterPro" id="IPR036739">
    <property type="entry name" value="SLC41_membr_dom_sf"/>
</dbReference>
<evidence type="ECO:0000256" key="4">
    <source>
        <dbReference type="ARBA" id="ARBA00022692"/>
    </source>
</evidence>
<keyword evidence="5 9" id="KW-0460">Magnesium</keyword>
<dbReference type="SMART" id="SM00924">
    <property type="entry name" value="MgtE_N"/>
    <property type="match status" value="1"/>
</dbReference>
<evidence type="ECO:0000256" key="8">
    <source>
        <dbReference type="PROSITE-ProRule" id="PRU00703"/>
    </source>
</evidence>
<keyword evidence="9" id="KW-0479">Metal-binding</keyword>
<feature type="transmembrane region" description="Helical" evidence="9">
    <location>
        <begin position="424"/>
        <end position="447"/>
    </location>
</feature>
<dbReference type="Pfam" id="PF00571">
    <property type="entry name" value="CBS"/>
    <property type="match status" value="2"/>
</dbReference>
<dbReference type="GO" id="GO:0046872">
    <property type="term" value="F:metal ion binding"/>
    <property type="evidence" value="ECO:0007669"/>
    <property type="project" value="UniProtKB-KW"/>
</dbReference>
<dbReference type="EMBL" id="QFRJ01000010">
    <property type="protein sequence ID" value="PWH84838.1"/>
    <property type="molecule type" value="Genomic_DNA"/>
</dbReference>
<keyword evidence="9" id="KW-1003">Cell membrane</keyword>
<dbReference type="SUPFAM" id="SSF161093">
    <property type="entry name" value="MgtE membrane domain-like"/>
    <property type="match status" value="1"/>
</dbReference>
<dbReference type="PANTHER" id="PTHR43773">
    <property type="entry name" value="MAGNESIUM TRANSPORTER MGTE"/>
    <property type="match status" value="1"/>
</dbReference>
<dbReference type="Gene3D" id="1.25.60.10">
    <property type="entry name" value="MgtE N-terminal domain-like"/>
    <property type="match status" value="1"/>
</dbReference>
<dbReference type="InterPro" id="IPR000644">
    <property type="entry name" value="CBS_dom"/>
</dbReference>
<reference evidence="11 12" key="1">
    <citation type="submission" date="2018-05" db="EMBL/GenBank/DDBJ databases">
        <title>Brumimicrobium oceani sp. nov., isolated from coastal sediment.</title>
        <authorList>
            <person name="Kou Y."/>
        </authorList>
    </citation>
    <scope>NUCLEOTIDE SEQUENCE [LARGE SCALE GENOMIC DNA]</scope>
    <source>
        <strain evidence="11 12">C305</strain>
    </source>
</reference>
<proteinExistence type="inferred from homology"/>
<keyword evidence="12" id="KW-1185">Reference proteome</keyword>
<dbReference type="SMART" id="SM00116">
    <property type="entry name" value="CBS"/>
    <property type="match status" value="1"/>
</dbReference>
<gene>
    <name evidence="11" type="primary">mgtE</name>
    <name evidence="11" type="ORF">DIT68_11885</name>
</gene>
<dbReference type="AlphaFoldDB" id="A0A2U2XAL9"/>
<accession>A0A2U2XAL9</accession>
<dbReference type="PANTHER" id="PTHR43773:SF1">
    <property type="entry name" value="MAGNESIUM TRANSPORTER MGTE"/>
    <property type="match status" value="1"/>
</dbReference>
<dbReference type="GO" id="GO:0015095">
    <property type="term" value="F:magnesium ion transmembrane transporter activity"/>
    <property type="evidence" value="ECO:0007669"/>
    <property type="project" value="UniProtKB-UniRule"/>
</dbReference>
<evidence type="ECO:0000256" key="5">
    <source>
        <dbReference type="ARBA" id="ARBA00022842"/>
    </source>
</evidence>